<evidence type="ECO:0000313" key="2">
    <source>
        <dbReference type="EMBL" id="ASY24086.1"/>
    </source>
</evidence>
<keyword evidence="2" id="KW-0482">Metalloprotease</keyword>
<dbReference type="OrthoDB" id="8780795at2"/>
<proteinExistence type="predicted"/>
<keyword evidence="3" id="KW-1185">Reference proteome</keyword>
<feature type="signal peptide" evidence="1">
    <location>
        <begin position="1"/>
        <end position="25"/>
    </location>
</feature>
<dbReference type="RefSeq" id="WP_095688352.1">
    <property type="nucleotide sequence ID" value="NZ_CP016779.1"/>
</dbReference>
<dbReference type="GO" id="GO:0006508">
    <property type="term" value="P:proteolysis"/>
    <property type="evidence" value="ECO:0007669"/>
    <property type="project" value="UniProtKB-KW"/>
</dbReference>
<dbReference type="KEGG" id="nab:B1sIIB91_04115"/>
<keyword evidence="1" id="KW-0732">Signal</keyword>
<gene>
    <name evidence="2" type="ORF">B1sIIB91_04115</name>
</gene>
<dbReference type="AlphaFoldDB" id="A0A249L534"/>
<evidence type="ECO:0000313" key="3">
    <source>
        <dbReference type="Proteomes" id="UP000217210"/>
    </source>
</evidence>
<reference evidence="2 3" key="1">
    <citation type="submission" date="2016-07" db="EMBL/GenBank/DDBJ databases">
        <title>High microdiversification within the ubiquitous acI lineage of Actinobacteria.</title>
        <authorList>
            <person name="Neuenschwander S.M."/>
            <person name="Salcher M."/>
            <person name="Ghai R."/>
            <person name="Pernthaler J."/>
        </authorList>
    </citation>
    <scope>NUCLEOTIDE SEQUENCE [LARGE SCALE GENOMIC DNA]</scope>
    <source>
        <strain evidence="2">MMS-IIB-91</strain>
    </source>
</reference>
<dbReference type="GO" id="GO:0008237">
    <property type="term" value="F:metallopeptidase activity"/>
    <property type="evidence" value="ECO:0007669"/>
    <property type="project" value="UniProtKB-KW"/>
</dbReference>
<feature type="chain" id="PRO_5038599177" evidence="1">
    <location>
        <begin position="26"/>
        <end position="514"/>
    </location>
</feature>
<dbReference type="EMBL" id="CP016779">
    <property type="protein sequence ID" value="ASY24086.1"/>
    <property type="molecule type" value="Genomic_DNA"/>
</dbReference>
<organism evidence="2 3">
    <name type="scientific">Candidatus Nanopelagicus abundans</name>
    <dbReference type="NCBI Taxonomy" id="1884916"/>
    <lineage>
        <taxon>Bacteria</taxon>
        <taxon>Bacillati</taxon>
        <taxon>Actinomycetota</taxon>
        <taxon>Actinomycetes</taxon>
        <taxon>Candidatus Nanopelagicales</taxon>
        <taxon>Candidatus Nanopelagicaceae</taxon>
        <taxon>Candidatus Nanopelagicus</taxon>
    </lineage>
</organism>
<sequence>MNKRLIALLSILSLFLTLPTFPVNAAAKAGAKCTKVGVKSVVNDKSYICTKSGKKLTWLESKNKQSAPGLPGGFETNTTYSTDIGYEHQFDRPNAIDPGTPTEWKAMESQSSVQKLGFRIKKYQLGQQRPKSLVTSKSDLLSADACKMPDRSGDYFLRAFPSSGNEQFVVGRGAYPKPKVTIQVVPIFAEDTAKPTRTPEEEYGKYFNFIKNWIEYSSDVPSEVLIRYPDKYLSFSKKIKPYEISHKLERPHPTFANDLLAEVDSQINFSGAQMVVVVVPGGTPLDVIQQGPLGDFITQEGTIGAGSSVYPDTYANPLRLQYAGLAHPYWWIHEFFHLGIPLDDHYGDQRFDVNSEYGMGWWTLMTPGGGDLSIWEKWILGYIADSQVRCADKSNTSLHWLAPSSVKTTEDKALIIPLSQTKVIVIESIRAAGMYYKWPKNTWGALTYVVDVTKEIHGYGMTLILPQNRSAGTLPYKLAEAPLRIGESVTYEGVKISIVESGNFGDVIKVEKVA</sequence>
<dbReference type="Proteomes" id="UP000217210">
    <property type="component" value="Chromosome"/>
</dbReference>
<protein>
    <submittedName>
        <fullName evidence="2">Putative metalloprotease</fullName>
    </submittedName>
</protein>
<accession>A0A249L534</accession>
<keyword evidence="2" id="KW-0645">Protease</keyword>
<name>A0A249L534_9ACTN</name>
<keyword evidence="2" id="KW-0378">Hydrolase</keyword>
<evidence type="ECO:0000256" key="1">
    <source>
        <dbReference type="SAM" id="SignalP"/>
    </source>
</evidence>